<dbReference type="InterPro" id="IPR011989">
    <property type="entry name" value="ARM-like"/>
</dbReference>
<proteinExistence type="predicted"/>
<organism evidence="1 2">
    <name type="scientific">Enterovibrio norvegicus FF-454</name>
    <dbReference type="NCBI Taxonomy" id="1185651"/>
    <lineage>
        <taxon>Bacteria</taxon>
        <taxon>Pseudomonadati</taxon>
        <taxon>Pseudomonadota</taxon>
        <taxon>Gammaproteobacteria</taxon>
        <taxon>Vibrionales</taxon>
        <taxon>Vibrionaceae</taxon>
        <taxon>Enterovibrio</taxon>
    </lineage>
</organism>
<gene>
    <name evidence="1" type="ORF">A1OK_19795</name>
</gene>
<keyword evidence="2" id="KW-1185">Reference proteome</keyword>
<comment type="caution">
    <text evidence="1">The sequence shown here is derived from an EMBL/GenBank/DDBJ whole genome shotgun (WGS) entry which is preliminary data.</text>
</comment>
<protein>
    <recommendedName>
        <fullName evidence="3">HEAT repeat domain-containing protein</fullName>
    </recommendedName>
</protein>
<dbReference type="SUPFAM" id="SSF48431">
    <property type="entry name" value="Lipovitellin-phosvitin complex, superhelical domain"/>
    <property type="match status" value="1"/>
</dbReference>
<evidence type="ECO:0000313" key="1">
    <source>
        <dbReference type="EMBL" id="OEE62827.1"/>
    </source>
</evidence>
<evidence type="ECO:0008006" key="3">
    <source>
        <dbReference type="Google" id="ProtNLM"/>
    </source>
</evidence>
<accession>A0A1E5CBL9</accession>
<dbReference type="AlphaFoldDB" id="A0A1E5CBL9"/>
<sequence>MNRKLLLLSLFACVVVATSFIIFTPVPNPTAEINTHDGNAVTSDVSSSTIPKALASYDFTNDPLSTMTPSSKPLELRAYRAVIRSKLTSRGVVLADFSNALSIEFDTGGVKPHKGVAYDVKFESEDPKTEIPSYLGFTFNYQAGEFSDVSMLGLPPQHPLNIVTALLAQFSYFDGIHSLQLPDGTHTYLYDINGNQVTREKATDSSSSASYATLSERETWNLTLDASSFPSQLHSSTGKTVEMEGSELQLEQEITMTPIKPDALILAKVSFGAGVNAKYKVAFNDTAPAIEVNEENFMETLVLFDANPNLDTAQALGLFLVNQGWGYVRDLLSSDEITDSMRSSLIFALERSGEREGEYLLASLIEDDSLGETDRLRAIMSIVKMGEINSQVALSTLQNMLDHSNSLLGQTAMLNIGILGKQNPRMTSDVTAFLTQRLSSEGAGYNELLAISNLGNPEMDSRVLPYLDSQYADERQVAVKLLSRNPDMQPTLLKQMLNDEHPSVVKAITLGIETNSQDLQLTESYQAQLRSRLDEPDILAPTRDLLFMFLANNAQPTALNKSTARKMLETQGVSESTLTLAQQLLKQ</sequence>
<dbReference type="RefSeq" id="WP_016958524.1">
    <property type="nucleotide sequence ID" value="NZ_AJWN02000032.1"/>
</dbReference>
<dbReference type="Gene3D" id="1.25.10.10">
    <property type="entry name" value="Leucine-rich Repeat Variant"/>
    <property type="match status" value="1"/>
</dbReference>
<dbReference type="InterPro" id="IPR011030">
    <property type="entry name" value="Lipovitellin_superhlx_dom"/>
</dbReference>
<name>A0A1E5CBL9_9GAMM</name>
<reference evidence="1 2" key="1">
    <citation type="journal article" date="2012" name="Science">
        <title>Ecological populations of bacteria act as socially cohesive units of antibiotic production and resistance.</title>
        <authorList>
            <person name="Cordero O.X."/>
            <person name="Wildschutte H."/>
            <person name="Kirkup B."/>
            <person name="Proehl S."/>
            <person name="Ngo L."/>
            <person name="Hussain F."/>
            <person name="Le Roux F."/>
            <person name="Mincer T."/>
            <person name="Polz M.F."/>
        </authorList>
    </citation>
    <scope>NUCLEOTIDE SEQUENCE [LARGE SCALE GENOMIC DNA]</scope>
    <source>
        <strain evidence="1 2">FF-454</strain>
    </source>
</reference>
<dbReference type="EMBL" id="AJWN02000032">
    <property type="protein sequence ID" value="OEE62827.1"/>
    <property type="molecule type" value="Genomic_DNA"/>
</dbReference>
<evidence type="ECO:0000313" key="2">
    <source>
        <dbReference type="Proteomes" id="UP000095039"/>
    </source>
</evidence>
<dbReference type="Proteomes" id="UP000095039">
    <property type="component" value="Unassembled WGS sequence"/>
</dbReference>